<keyword evidence="4" id="KW-0812">Transmembrane</keyword>
<dbReference type="OrthoDB" id="1076133at2"/>
<evidence type="ECO:0000256" key="2">
    <source>
        <dbReference type="ARBA" id="ARBA00006448"/>
    </source>
</evidence>
<dbReference type="Pfam" id="PF04239">
    <property type="entry name" value="DUF421"/>
    <property type="match status" value="1"/>
</dbReference>
<protein>
    <submittedName>
        <fullName evidence="8">DUF421 domain-containing protein</fullName>
    </submittedName>
</protein>
<dbReference type="Proteomes" id="UP000265816">
    <property type="component" value="Unassembled WGS sequence"/>
</dbReference>
<keyword evidence="5" id="KW-1133">Transmembrane helix</keyword>
<dbReference type="PANTHER" id="PTHR34582">
    <property type="entry name" value="UPF0702 TRANSMEMBRANE PROTEIN YCAP"/>
    <property type="match status" value="1"/>
</dbReference>
<evidence type="ECO:0000256" key="6">
    <source>
        <dbReference type="ARBA" id="ARBA00023136"/>
    </source>
</evidence>
<dbReference type="GO" id="GO:0005886">
    <property type="term" value="C:plasma membrane"/>
    <property type="evidence" value="ECO:0007669"/>
    <property type="project" value="UniProtKB-SubCell"/>
</dbReference>
<evidence type="ECO:0000256" key="3">
    <source>
        <dbReference type="ARBA" id="ARBA00022475"/>
    </source>
</evidence>
<dbReference type="AlphaFoldDB" id="A0A398AY37"/>
<evidence type="ECO:0000256" key="5">
    <source>
        <dbReference type="ARBA" id="ARBA00022989"/>
    </source>
</evidence>
<sequence length="135" mass="15777">MLIKDGKVSIKALERANLELEQLRGMLRQKGIFALREVKYVIQETSGEISVMKYNRFNPVTYEGLNREAQNEHVSVLLIDEGKIHEESLKELGNDENWLYSILRKEGVDDIKEVYYAERTEPHGLFIKKYKQCIC</sequence>
<gene>
    <name evidence="8" type="ORF">D1970_18755</name>
</gene>
<feature type="domain" description="YetF C-terminal" evidence="7">
    <location>
        <begin position="1"/>
        <end position="118"/>
    </location>
</feature>
<comment type="similarity">
    <text evidence="2">Belongs to the UPF0702 family.</text>
</comment>
<organism evidence="8 9">
    <name type="scientific">Mesobacillus zeae</name>
    <dbReference type="NCBI Taxonomy" id="1917180"/>
    <lineage>
        <taxon>Bacteria</taxon>
        <taxon>Bacillati</taxon>
        <taxon>Bacillota</taxon>
        <taxon>Bacilli</taxon>
        <taxon>Bacillales</taxon>
        <taxon>Bacillaceae</taxon>
        <taxon>Mesobacillus</taxon>
    </lineage>
</organism>
<dbReference type="Gene3D" id="3.30.240.20">
    <property type="entry name" value="bsu07140 like domains"/>
    <property type="match status" value="2"/>
</dbReference>
<keyword evidence="3" id="KW-1003">Cell membrane</keyword>
<comment type="caution">
    <text evidence="8">The sequence shown here is derived from an EMBL/GenBank/DDBJ whole genome shotgun (WGS) entry which is preliminary data.</text>
</comment>
<evidence type="ECO:0000256" key="1">
    <source>
        <dbReference type="ARBA" id="ARBA00004651"/>
    </source>
</evidence>
<dbReference type="InterPro" id="IPR007353">
    <property type="entry name" value="DUF421"/>
</dbReference>
<reference evidence="8 9" key="1">
    <citation type="submission" date="2018-08" db="EMBL/GenBank/DDBJ databases">
        <title>Bacillus jemisoniae sp. nov., Bacillus chryseoplanitiae sp. nov., Bacillus resnikiae sp. nov., and Bacillus frankliniae sp. nov., isolated from Viking spacecraft and associated surfaces.</title>
        <authorList>
            <person name="Seuylemezian A."/>
            <person name="Vaishampayan P."/>
        </authorList>
    </citation>
    <scope>NUCLEOTIDE SEQUENCE [LARGE SCALE GENOMIC DNA]</scope>
    <source>
        <strain evidence="8 9">JJ-247</strain>
    </source>
</reference>
<accession>A0A398AY37</accession>
<evidence type="ECO:0000313" key="8">
    <source>
        <dbReference type="EMBL" id="RID82451.1"/>
    </source>
</evidence>
<proteinExistence type="inferred from homology"/>
<name>A0A398AY37_9BACI</name>
<dbReference type="PANTHER" id="PTHR34582:SF5">
    <property type="entry name" value="UPF0702 TRANSMEMBRANE PROTEIN YETF"/>
    <property type="match status" value="1"/>
</dbReference>
<evidence type="ECO:0000256" key="4">
    <source>
        <dbReference type="ARBA" id="ARBA00022692"/>
    </source>
</evidence>
<dbReference type="InterPro" id="IPR023090">
    <property type="entry name" value="UPF0702_alpha/beta_dom_sf"/>
</dbReference>
<comment type="subcellular location">
    <subcellularLocation>
        <location evidence="1">Cell membrane</location>
        <topology evidence="1">Multi-pass membrane protein</topology>
    </subcellularLocation>
</comment>
<keyword evidence="9" id="KW-1185">Reference proteome</keyword>
<keyword evidence="6" id="KW-0472">Membrane</keyword>
<evidence type="ECO:0000313" key="9">
    <source>
        <dbReference type="Proteomes" id="UP000265816"/>
    </source>
</evidence>
<evidence type="ECO:0000259" key="7">
    <source>
        <dbReference type="Pfam" id="PF04239"/>
    </source>
</evidence>
<dbReference type="EMBL" id="QWVT01000037">
    <property type="protein sequence ID" value="RID82451.1"/>
    <property type="molecule type" value="Genomic_DNA"/>
</dbReference>